<gene>
    <name evidence="1" type="ORF">KTT_18660</name>
</gene>
<proteinExistence type="predicted"/>
<name>A0A401ZYU0_9CHLR</name>
<evidence type="ECO:0000313" key="2">
    <source>
        <dbReference type="Proteomes" id="UP000287352"/>
    </source>
</evidence>
<dbReference type="EMBL" id="BIFR01000001">
    <property type="protein sequence ID" value="GCE12007.1"/>
    <property type="molecule type" value="Genomic_DNA"/>
</dbReference>
<keyword evidence="2" id="KW-1185">Reference proteome</keyword>
<protein>
    <submittedName>
        <fullName evidence="1">Uncharacterized protein</fullName>
    </submittedName>
</protein>
<evidence type="ECO:0000313" key="1">
    <source>
        <dbReference type="EMBL" id="GCE12007.1"/>
    </source>
</evidence>
<sequence>MLNKKETKEPIHFGQQIKFFAKDDSVTQEKHPPVALNKDSFALGIVGEALNG</sequence>
<dbReference type="Proteomes" id="UP000287352">
    <property type="component" value="Unassembled WGS sequence"/>
</dbReference>
<dbReference type="AlphaFoldDB" id="A0A401ZYU0"/>
<accession>A0A401ZYU0</accession>
<organism evidence="1 2">
    <name type="scientific">Tengunoibacter tsumagoiensis</name>
    <dbReference type="NCBI Taxonomy" id="2014871"/>
    <lineage>
        <taxon>Bacteria</taxon>
        <taxon>Bacillati</taxon>
        <taxon>Chloroflexota</taxon>
        <taxon>Ktedonobacteria</taxon>
        <taxon>Ktedonobacterales</taxon>
        <taxon>Dictyobacteraceae</taxon>
        <taxon>Tengunoibacter</taxon>
    </lineage>
</organism>
<reference evidence="2" key="1">
    <citation type="submission" date="2018-12" db="EMBL/GenBank/DDBJ databases">
        <title>Tengunoibacter tsumagoiensis gen. nov., sp. nov., Dictyobacter kobayashii sp. nov., D. alpinus sp. nov., and D. joshuensis sp. nov. and description of Dictyobacteraceae fam. nov. within the order Ktedonobacterales isolated from Tengu-no-mugimeshi.</title>
        <authorList>
            <person name="Wang C.M."/>
            <person name="Zheng Y."/>
            <person name="Sakai Y."/>
            <person name="Toyoda A."/>
            <person name="Minakuchi Y."/>
            <person name="Abe K."/>
            <person name="Yokota A."/>
            <person name="Yabe S."/>
        </authorList>
    </citation>
    <scope>NUCLEOTIDE SEQUENCE [LARGE SCALE GENOMIC DNA]</scope>
    <source>
        <strain evidence="2">Uno3</strain>
    </source>
</reference>
<comment type="caution">
    <text evidence="1">The sequence shown here is derived from an EMBL/GenBank/DDBJ whole genome shotgun (WGS) entry which is preliminary data.</text>
</comment>